<dbReference type="Pfam" id="PF01833">
    <property type="entry name" value="TIG"/>
    <property type="match status" value="4"/>
</dbReference>
<accession>A0A5N5TDC3</accession>
<dbReference type="Proteomes" id="UP000326759">
    <property type="component" value="Unassembled WGS sequence"/>
</dbReference>
<dbReference type="AlphaFoldDB" id="A0A5N5TDC3"/>
<dbReference type="Gene3D" id="2.60.40.10">
    <property type="entry name" value="Immunoglobulins"/>
    <property type="match status" value="5"/>
</dbReference>
<dbReference type="InterPro" id="IPR041362">
    <property type="entry name" value="TIG2_plexin"/>
</dbReference>
<feature type="domain" description="PSI" evidence="3">
    <location>
        <begin position="91"/>
        <end position="125"/>
    </location>
</feature>
<evidence type="ECO:0000313" key="5">
    <source>
        <dbReference type="EMBL" id="KAB7504551.1"/>
    </source>
</evidence>
<feature type="domain" description="IPT/TIG" evidence="4">
    <location>
        <begin position="432"/>
        <end position="520"/>
    </location>
</feature>
<dbReference type="InterPro" id="IPR031148">
    <property type="entry name" value="Plexin"/>
</dbReference>
<dbReference type="GO" id="GO:0008045">
    <property type="term" value="P:motor neuron axon guidance"/>
    <property type="evidence" value="ECO:0007669"/>
    <property type="project" value="TreeGrafter"/>
</dbReference>
<comment type="subcellular location">
    <subcellularLocation>
        <location evidence="1">Membrane</location>
        <topology evidence="1">Single-pass type I membrane protein</topology>
    </subcellularLocation>
</comment>
<evidence type="ECO:0000259" key="4">
    <source>
        <dbReference type="SMART" id="SM00429"/>
    </source>
</evidence>
<dbReference type="InterPro" id="IPR013548">
    <property type="entry name" value="Plexin_cytoplasmic_RasGAP_dom"/>
</dbReference>
<evidence type="ECO:0000256" key="2">
    <source>
        <dbReference type="ARBA" id="ARBA00023180"/>
    </source>
</evidence>
<keyword evidence="2" id="KW-0325">Glycoprotein</keyword>
<feature type="domain" description="PSI" evidence="3">
    <location>
        <begin position="267"/>
        <end position="332"/>
    </location>
</feature>
<dbReference type="InterPro" id="IPR041019">
    <property type="entry name" value="TIG1_plexin"/>
</dbReference>
<evidence type="ECO:0000313" key="6">
    <source>
        <dbReference type="Proteomes" id="UP000326759"/>
    </source>
</evidence>
<dbReference type="PANTHER" id="PTHR22625:SF44">
    <property type="entry name" value="PLEXIN-B"/>
    <property type="match status" value="1"/>
</dbReference>
<dbReference type="GO" id="GO:0002116">
    <property type="term" value="C:semaphorin receptor complex"/>
    <property type="evidence" value="ECO:0007669"/>
    <property type="project" value="TreeGrafter"/>
</dbReference>
<dbReference type="InterPro" id="IPR016201">
    <property type="entry name" value="PSI"/>
</dbReference>
<dbReference type="SMART" id="SM00429">
    <property type="entry name" value="IPT"/>
    <property type="match status" value="3"/>
</dbReference>
<dbReference type="Pfam" id="PF24479">
    <property type="entry name" value="PSI_PlexinA-B"/>
    <property type="match status" value="1"/>
</dbReference>
<comment type="caution">
    <text evidence="5">The sequence shown here is derived from an EMBL/GenBank/DDBJ whole genome shotgun (WGS) entry which is preliminary data.</text>
</comment>
<dbReference type="GO" id="GO:0007162">
    <property type="term" value="P:negative regulation of cell adhesion"/>
    <property type="evidence" value="ECO:0007669"/>
    <property type="project" value="TreeGrafter"/>
</dbReference>
<dbReference type="GO" id="GO:0008360">
    <property type="term" value="P:regulation of cell shape"/>
    <property type="evidence" value="ECO:0007669"/>
    <property type="project" value="TreeGrafter"/>
</dbReference>
<name>A0A5N5TDC3_9CRUS</name>
<dbReference type="GO" id="GO:0097374">
    <property type="term" value="P:sensory neuron axon guidance"/>
    <property type="evidence" value="ECO:0007669"/>
    <property type="project" value="TreeGrafter"/>
</dbReference>
<evidence type="ECO:0000259" key="3">
    <source>
        <dbReference type="SMART" id="SM00423"/>
    </source>
</evidence>
<protein>
    <submittedName>
        <fullName evidence="5">Plexin-B</fullName>
    </submittedName>
</protein>
<feature type="domain" description="IPT/TIG" evidence="4">
    <location>
        <begin position="542"/>
        <end position="624"/>
    </location>
</feature>
<dbReference type="InterPro" id="IPR013783">
    <property type="entry name" value="Ig-like_fold"/>
</dbReference>
<dbReference type="Pfam" id="PF18020">
    <property type="entry name" value="TIG_2"/>
    <property type="match status" value="1"/>
</dbReference>
<dbReference type="InterPro" id="IPR008936">
    <property type="entry name" value="Rho_GTPase_activation_prot"/>
</dbReference>
<sequence length="989" mass="110240">MKTVCFIKVQLVELTIRTLPDLPSGAKYQCVWGSAPPSDAEVTTTGLKCRTASPKYRPEIPALEDHVLVPLSVRSSETNKDFVSRNFAFYDCTRHTTCNSCVRSSWACNWCVYENICTQNTSACMKAVISGEKNEAKLLSHGSTFCPRFWRGSSELLAANEAKTELVLLAENLPMPRTDQLGFQCVVTIEGATMVIGAEVTGPPAQNEIKGHNRTLREKGSTHSLQKVMCEPTIYRYESDVGEYEAKVTLVWNRNHVVDWKPFTIYKCDILGAHRGHQDCSLCVTRPKKFQCAWCGAACKYSPNCPGNVQPLMQTETISRIKNEPSFARQCPTPRIDVIQPLAGPLEGGTLVTIEGSNLGLKEDDVKGRVFIGDVPCVVEDYHVSVRIVCRTGPAPKRLWGDSIDNLQFPVRVTTPAGTTESTVKFAFSNVTISEVWPTLGPVSGGTILSISGNFLNIGSRVLASLDDLPCEVNKTQSSSHRLVCVTSRADFLLGNEGSGTTGSNQENSDYSYSLPYAIKQLKVSIDGSERILLRPFKYMPDPTIDELKPLRSPWSGGRLLTVHGRYFNSIQAPKITVLLENRIINSSSCAVLSASQMECPSPVVDVHVVNALLREKRSLLKLKEERRKKSHKVSRSPRQNFQDTLSLDVGFLMDNVASVKNLKHNLHSSGEGLNLASDESDVNVTIGRMPCNVTSLALTQLVCTPPEIQPKSTDELGKPTNGNFPLVVVRVGRNLRYQIGYLRYEMLKVTFAELQTDMTDLTADLESSGIPTLDQRTYVMKVFFPGVTDHPVLCDPKVTHKVNMASLLVVALSNRMEYLTEILRLLLHRLIEKNVTTKHPQLMLRRAESVIEKMLANWMALCMYNYLKAIKHQVEKGPVDSVTHDARYSLSEERLLREQISHASVTIYIARNEPSHDKLPFSSQQNEAKITMMDGSFFLAFIAKRNFGKFANKHKKICQNIHVAFPLETNIFPGRFFAGYLLVYFSVL</sequence>
<dbReference type="InterPro" id="IPR014756">
    <property type="entry name" value="Ig_E-set"/>
</dbReference>
<dbReference type="PANTHER" id="PTHR22625">
    <property type="entry name" value="PLEXIN"/>
    <property type="match status" value="1"/>
</dbReference>
<evidence type="ECO:0000256" key="1">
    <source>
        <dbReference type="ARBA" id="ARBA00004479"/>
    </source>
</evidence>
<reference evidence="5 6" key="1">
    <citation type="journal article" date="2019" name="PLoS Biol.">
        <title>Sex chromosomes control vertical transmission of feminizing Wolbachia symbionts in an isopod.</title>
        <authorList>
            <person name="Becking T."/>
            <person name="Chebbi M.A."/>
            <person name="Giraud I."/>
            <person name="Moumen B."/>
            <person name="Laverre T."/>
            <person name="Caubet Y."/>
            <person name="Peccoud J."/>
            <person name="Gilbert C."/>
            <person name="Cordaux R."/>
        </authorList>
    </citation>
    <scope>NUCLEOTIDE SEQUENCE [LARGE SCALE GENOMIC DNA]</scope>
    <source>
        <strain evidence="5">ANa2</strain>
        <tissue evidence="5">Whole body excluding digestive tract and cuticle</tissue>
    </source>
</reference>
<gene>
    <name evidence="5" type="primary">PlexB_1</name>
    <name evidence="5" type="ORF">Anas_00488</name>
</gene>
<dbReference type="CDD" id="cd00603">
    <property type="entry name" value="IPT_PCSR"/>
    <property type="match status" value="1"/>
</dbReference>
<dbReference type="InterPro" id="IPR002909">
    <property type="entry name" value="IPT_dom"/>
</dbReference>
<dbReference type="Pfam" id="PF08337">
    <property type="entry name" value="Plexin_cytopl"/>
    <property type="match status" value="1"/>
</dbReference>
<dbReference type="SUPFAM" id="SSF103575">
    <property type="entry name" value="Plexin repeat"/>
    <property type="match status" value="1"/>
</dbReference>
<dbReference type="OrthoDB" id="125363at2759"/>
<dbReference type="GO" id="GO:0017154">
    <property type="term" value="F:semaphorin receptor activity"/>
    <property type="evidence" value="ECO:0007669"/>
    <property type="project" value="InterPro"/>
</dbReference>
<organism evidence="5 6">
    <name type="scientific">Armadillidium nasatum</name>
    <dbReference type="NCBI Taxonomy" id="96803"/>
    <lineage>
        <taxon>Eukaryota</taxon>
        <taxon>Metazoa</taxon>
        <taxon>Ecdysozoa</taxon>
        <taxon>Arthropoda</taxon>
        <taxon>Crustacea</taxon>
        <taxon>Multicrustacea</taxon>
        <taxon>Malacostraca</taxon>
        <taxon>Eumalacostraca</taxon>
        <taxon>Peracarida</taxon>
        <taxon>Isopoda</taxon>
        <taxon>Oniscidea</taxon>
        <taxon>Crinocheta</taxon>
        <taxon>Armadillidiidae</taxon>
        <taxon>Armadillidium</taxon>
    </lineage>
</organism>
<dbReference type="GO" id="GO:0005886">
    <property type="term" value="C:plasma membrane"/>
    <property type="evidence" value="ECO:0007669"/>
    <property type="project" value="TreeGrafter"/>
</dbReference>
<dbReference type="Gene3D" id="1.10.506.10">
    <property type="entry name" value="GTPase Activation - p120gap, domain 1"/>
    <property type="match status" value="2"/>
</dbReference>
<feature type="domain" description="IPT/TIG" evidence="4">
    <location>
        <begin position="333"/>
        <end position="431"/>
    </location>
</feature>
<dbReference type="GO" id="GO:0030334">
    <property type="term" value="P:regulation of cell migration"/>
    <property type="evidence" value="ECO:0007669"/>
    <property type="project" value="TreeGrafter"/>
</dbReference>
<dbReference type="SMART" id="SM00423">
    <property type="entry name" value="PSI"/>
    <property type="match status" value="2"/>
</dbReference>
<dbReference type="EMBL" id="SEYY01002893">
    <property type="protein sequence ID" value="KAB7504551.1"/>
    <property type="molecule type" value="Genomic_DNA"/>
</dbReference>
<dbReference type="Pfam" id="PF17960">
    <property type="entry name" value="TIG_plexin"/>
    <property type="match status" value="1"/>
</dbReference>
<keyword evidence="6" id="KW-1185">Reference proteome</keyword>
<proteinExistence type="predicted"/>
<dbReference type="SUPFAM" id="SSF81296">
    <property type="entry name" value="E set domains"/>
    <property type="match status" value="3"/>
</dbReference>
<dbReference type="GO" id="GO:0050772">
    <property type="term" value="P:positive regulation of axonogenesis"/>
    <property type="evidence" value="ECO:0007669"/>
    <property type="project" value="TreeGrafter"/>
</dbReference>
<dbReference type="SUPFAM" id="SSF48350">
    <property type="entry name" value="GTPase activation domain, GAP"/>
    <property type="match status" value="1"/>
</dbReference>